<name>A0ABN8PXT9_9CNID</name>
<keyword evidence="2" id="KW-1185">Reference proteome</keyword>
<comment type="caution">
    <text evidence="1">The sequence shown here is derived from an EMBL/GenBank/DDBJ whole genome shotgun (WGS) entry which is preliminary data.</text>
</comment>
<dbReference type="Proteomes" id="UP001159405">
    <property type="component" value="Unassembled WGS sequence"/>
</dbReference>
<organism evidence="1 2">
    <name type="scientific">Porites lobata</name>
    <dbReference type="NCBI Taxonomy" id="104759"/>
    <lineage>
        <taxon>Eukaryota</taxon>
        <taxon>Metazoa</taxon>
        <taxon>Cnidaria</taxon>
        <taxon>Anthozoa</taxon>
        <taxon>Hexacorallia</taxon>
        <taxon>Scleractinia</taxon>
        <taxon>Fungiina</taxon>
        <taxon>Poritidae</taxon>
        <taxon>Porites</taxon>
    </lineage>
</organism>
<reference evidence="1 2" key="1">
    <citation type="submission" date="2022-05" db="EMBL/GenBank/DDBJ databases">
        <authorList>
            <consortium name="Genoscope - CEA"/>
            <person name="William W."/>
        </authorList>
    </citation>
    <scope>NUCLEOTIDE SEQUENCE [LARGE SCALE GENOMIC DNA]</scope>
</reference>
<feature type="non-terminal residue" evidence="1">
    <location>
        <position position="160"/>
    </location>
</feature>
<gene>
    <name evidence="1" type="ORF">PLOB_00048693</name>
</gene>
<dbReference type="EMBL" id="CALNXK010000091">
    <property type="protein sequence ID" value="CAH3151617.1"/>
    <property type="molecule type" value="Genomic_DNA"/>
</dbReference>
<protein>
    <submittedName>
        <fullName evidence="1">Uncharacterized protein</fullName>
    </submittedName>
</protein>
<evidence type="ECO:0000313" key="1">
    <source>
        <dbReference type="EMBL" id="CAH3151617.1"/>
    </source>
</evidence>
<proteinExistence type="predicted"/>
<sequence length="160" mass="17348">EQAAPSSSTCGSTKAVPSTPAEVVAVPTTGTNISTIQDEQNVFIANGVNPSAIYHRAAFMDVLSLCGVHDEEQVESNLTAEKVARLQRRHKYLMNGNELDAEDFDEDPTRIIDGQAKGNEINEIAEDATAWEDFDEDPTEIIDEQAEGDEIDEIAKDAAP</sequence>
<feature type="non-terminal residue" evidence="1">
    <location>
        <position position="1"/>
    </location>
</feature>
<evidence type="ECO:0000313" key="2">
    <source>
        <dbReference type="Proteomes" id="UP001159405"/>
    </source>
</evidence>
<accession>A0ABN8PXT9</accession>